<dbReference type="PANTHER" id="PTHR43024:SF1">
    <property type="entry name" value="UDP-N-ACETYLMURAMOYL-TRIPEPTIDE--D-ALANYL-D-ALANINE LIGASE"/>
    <property type="match status" value="1"/>
</dbReference>
<evidence type="ECO:0000259" key="14">
    <source>
        <dbReference type="Pfam" id="PF08245"/>
    </source>
</evidence>
<keyword evidence="9 10" id="KW-0961">Cell wall biogenesis/degradation</keyword>
<dbReference type="UniPathway" id="UPA00219"/>
<dbReference type="KEGG" id="tfr:BR63_02315"/>
<evidence type="ECO:0000256" key="7">
    <source>
        <dbReference type="ARBA" id="ARBA00022984"/>
    </source>
</evidence>
<dbReference type="GO" id="GO:0051301">
    <property type="term" value="P:cell division"/>
    <property type="evidence" value="ECO:0007669"/>
    <property type="project" value="UniProtKB-KW"/>
</dbReference>
<dbReference type="InterPro" id="IPR013221">
    <property type="entry name" value="Mur_ligase_cen"/>
</dbReference>
<dbReference type="OrthoDB" id="9801978at2"/>
<keyword evidence="3 10" id="KW-0132">Cell division</keyword>
<evidence type="ECO:0000256" key="5">
    <source>
        <dbReference type="ARBA" id="ARBA00022840"/>
    </source>
</evidence>
<feature type="domain" description="Mur ligase C-terminal" evidence="13">
    <location>
        <begin position="322"/>
        <end position="450"/>
    </location>
</feature>
<keyword evidence="6 10" id="KW-0133">Cell shape</keyword>
<dbReference type="GO" id="GO:0005524">
    <property type="term" value="F:ATP binding"/>
    <property type="evidence" value="ECO:0007669"/>
    <property type="project" value="UniProtKB-UniRule"/>
</dbReference>
<dbReference type="RefSeq" id="WP_034422734.1">
    <property type="nucleotide sequence ID" value="NZ_CP045798.1"/>
</dbReference>
<keyword evidence="8 10" id="KW-0131">Cell cycle</keyword>
<dbReference type="EC" id="6.3.2.10" evidence="10 11"/>
<dbReference type="Gene3D" id="3.40.1390.10">
    <property type="entry name" value="MurE/MurF, N-terminal domain"/>
    <property type="match status" value="1"/>
</dbReference>
<keyword evidence="1 10" id="KW-0963">Cytoplasm</keyword>
<dbReference type="Pfam" id="PF08245">
    <property type="entry name" value="Mur_ligase_M"/>
    <property type="match status" value="1"/>
</dbReference>
<feature type="domain" description="Mur ligase central" evidence="14">
    <location>
        <begin position="111"/>
        <end position="300"/>
    </location>
</feature>
<dbReference type="Pfam" id="PF02875">
    <property type="entry name" value="Mur_ligase_C"/>
    <property type="match status" value="1"/>
</dbReference>
<evidence type="ECO:0000259" key="13">
    <source>
        <dbReference type="Pfam" id="PF02875"/>
    </source>
</evidence>
<evidence type="ECO:0000313" key="15">
    <source>
        <dbReference type="EMBL" id="QNB45249.1"/>
    </source>
</evidence>
<evidence type="ECO:0000256" key="6">
    <source>
        <dbReference type="ARBA" id="ARBA00022960"/>
    </source>
</evidence>
<evidence type="ECO:0000256" key="3">
    <source>
        <dbReference type="ARBA" id="ARBA00022618"/>
    </source>
</evidence>
<dbReference type="GO" id="GO:0047480">
    <property type="term" value="F:UDP-N-acetylmuramoyl-tripeptide-D-alanyl-D-alanine ligase activity"/>
    <property type="evidence" value="ECO:0007669"/>
    <property type="project" value="UniProtKB-UniRule"/>
</dbReference>
<dbReference type="InterPro" id="IPR051046">
    <property type="entry name" value="MurCDEF_CellWall_CoF430Synth"/>
</dbReference>
<evidence type="ECO:0000256" key="2">
    <source>
        <dbReference type="ARBA" id="ARBA00022598"/>
    </source>
</evidence>
<sequence>MYGLSLAKIAKIVKGVPLGGNQSVEPRGASIDTRKLKQGELFFALKGEKVDGHNFLAQAREQGAAGAVVNYRPRDFNDPEFPLIQVENTVKALQQLAVHVRKAFDGPVVGVTGSTGKTTTKDMVASVLAQKGEVLKTAGNYNNELGLPLTILSLEPSHWAMVIEMGMRGLGEIDFLCCISEPTHGIITNIGHTHQELLGTQEKIAQAKAELISHIPAQGGMMLNIDDKEILKPWLTNVRSPLLWYGLDPACHIWGDSMENLGKDGIKFTIHTQEGPGVDVTLPVPGKHNVLNSLAAAGIARQLGLSWQEIKEGLENTRLSHMRLEFINIPEKGIQVINDAYNANPSSMAAALEVLKSAAGNGRAIAVLGDMYELGDYAEEGHLRVGHRANELDVAYLITVGSLGSMIARGAQEAGMNPDKIKTCQNNAEALSYLRDILKTGDVVLIKGSRAVRMEEIVAGILEGQALQ</sequence>
<dbReference type="SUPFAM" id="SSF63418">
    <property type="entry name" value="MurE/MurF N-terminal domain"/>
    <property type="match status" value="1"/>
</dbReference>
<dbReference type="SUPFAM" id="SSF53623">
    <property type="entry name" value="MurD-like peptide ligases, catalytic domain"/>
    <property type="match status" value="1"/>
</dbReference>
<dbReference type="Pfam" id="PF01225">
    <property type="entry name" value="Mur_ligase"/>
    <property type="match status" value="1"/>
</dbReference>
<reference evidence="15 16" key="1">
    <citation type="journal article" date="2019" name="Front. Microbiol.">
        <title>Thermoanaerosceptrum fracticalcis gen. nov. sp. nov., a Novel Fumarate-Fermenting Microorganism From a Deep Fractured Carbonate Aquifer of the US Great Basin.</title>
        <authorList>
            <person name="Hamilton-Brehm S.D."/>
            <person name="Stewart L.E."/>
            <person name="Zavarin M."/>
            <person name="Caldwell M."/>
            <person name="Lawson P.A."/>
            <person name="Onstott T.C."/>
            <person name="Grzymski J."/>
            <person name="Neveux I."/>
            <person name="Lollar B.S."/>
            <person name="Russell C.E."/>
            <person name="Moser D.P."/>
        </authorList>
    </citation>
    <scope>NUCLEOTIDE SEQUENCE [LARGE SCALE GENOMIC DNA]</scope>
    <source>
        <strain evidence="15 16">DRI-13</strain>
    </source>
</reference>
<organism evidence="15 16">
    <name type="scientific">Thermanaerosceptrum fracticalcis</name>
    <dbReference type="NCBI Taxonomy" id="1712410"/>
    <lineage>
        <taxon>Bacteria</taxon>
        <taxon>Bacillati</taxon>
        <taxon>Bacillota</taxon>
        <taxon>Clostridia</taxon>
        <taxon>Eubacteriales</taxon>
        <taxon>Peptococcaceae</taxon>
        <taxon>Thermanaerosceptrum</taxon>
    </lineage>
</organism>
<gene>
    <name evidence="10 15" type="primary">murF</name>
    <name evidence="15" type="ORF">BR63_02315</name>
</gene>
<keyword evidence="16" id="KW-1185">Reference proteome</keyword>
<dbReference type="PANTHER" id="PTHR43024">
    <property type="entry name" value="UDP-N-ACETYLMURAMOYL-TRIPEPTIDE--D-ALANYL-D-ALANINE LIGASE"/>
    <property type="match status" value="1"/>
</dbReference>
<dbReference type="InterPro" id="IPR000713">
    <property type="entry name" value="Mur_ligase_N"/>
</dbReference>
<comment type="subcellular location">
    <subcellularLocation>
        <location evidence="10 11">Cytoplasm</location>
    </subcellularLocation>
</comment>
<evidence type="ECO:0000256" key="1">
    <source>
        <dbReference type="ARBA" id="ARBA00022490"/>
    </source>
</evidence>
<comment type="catalytic activity">
    <reaction evidence="10 11">
        <text>D-alanyl-D-alanine + UDP-N-acetyl-alpha-D-muramoyl-L-alanyl-gamma-D-glutamyl-meso-2,6-diaminopimelate + ATP = UDP-N-acetyl-alpha-D-muramoyl-L-alanyl-gamma-D-glutamyl-meso-2,6-diaminopimeloyl-D-alanyl-D-alanine + ADP + phosphate + H(+)</text>
        <dbReference type="Rhea" id="RHEA:28374"/>
        <dbReference type="ChEBI" id="CHEBI:15378"/>
        <dbReference type="ChEBI" id="CHEBI:30616"/>
        <dbReference type="ChEBI" id="CHEBI:43474"/>
        <dbReference type="ChEBI" id="CHEBI:57822"/>
        <dbReference type="ChEBI" id="CHEBI:61386"/>
        <dbReference type="ChEBI" id="CHEBI:83905"/>
        <dbReference type="ChEBI" id="CHEBI:456216"/>
        <dbReference type="EC" id="6.3.2.10"/>
    </reaction>
</comment>
<dbReference type="AlphaFoldDB" id="A0A7G6DZJ5"/>
<dbReference type="Gene3D" id="3.90.190.20">
    <property type="entry name" value="Mur ligase, C-terminal domain"/>
    <property type="match status" value="1"/>
</dbReference>
<dbReference type="HAMAP" id="MF_02019">
    <property type="entry name" value="MurF"/>
    <property type="match status" value="1"/>
</dbReference>
<keyword evidence="7 10" id="KW-0573">Peptidoglycan synthesis</keyword>
<evidence type="ECO:0000256" key="9">
    <source>
        <dbReference type="ARBA" id="ARBA00023316"/>
    </source>
</evidence>
<dbReference type="InterPro" id="IPR005863">
    <property type="entry name" value="UDP-N-AcMur_synth"/>
</dbReference>
<comment type="similarity">
    <text evidence="10">Belongs to the MurCDEF family. MurF subfamily.</text>
</comment>
<keyword evidence="5 10" id="KW-0067">ATP-binding</keyword>
<dbReference type="SUPFAM" id="SSF53244">
    <property type="entry name" value="MurD-like peptide ligases, peptide-binding domain"/>
    <property type="match status" value="1"/>
</dbReference>
<dbReference type="GO" id="GO:0005737">
    <property type="term" value="C:cytoplasm"/>
    <property type="evidence" value="ECO:0007669"/>
    <property type="project" value="UniProtKB-SubCell"/>
</dbReference>
<dbReference type="InterPro" id="IPR036565">
    <property type="entry name" value="Mur-like_cat_sf"/>
</dbReference>
<evidence type="ECO:0000256" key="10">
    <source>
        <dbReference type="HAMAP-Rule" id="MF_02019"/>
    </source>
</evidence>
<feature type="domain" description="Mur ligase N-terminal catalytic" evidence="12">
    <location>
        <begin position="30"/>
        <end position="97"/>
    </location>
</feature>
<dbReference type="Gene3D" id="3.40.1190.10">
    <property type="entry name" value="Mur-like, catalytic domain"/>
    <property type="match status" value="1"/>
</dbReference>
<dbReference type="GO" id="GO:0071555">
    <property type="term" value="P:cell wall organization"/>
    <property type="evidence" value="ECO:0007669"/>
    <property type="project" value="UniProtKB-KW"/>
</dbReference>
<accession>A0A7G6DZJ5</accession>
<comment type="pathway">
    <text evidence="10 11">Cell wall biogenesis; peptidoglycan biosynthesis.</text>
</comment>
<dbReference type="InterPro" id="IPR035911">
    <property type="entry name" value="MurE/MurF_N"/>
</dbReference>
<evidence type="ECO:0000256" key="8">
    <source>
        <dbReference type="ARBA" id="ARBA00023306"/>
    </source>
</evidence>
<dbReference type="InterPro" id="IPR036615">
    <property type="entry name" value="Mur_ligase_C_dom_sf"/>
</dbReference>
<feature type="binding site" evidence="10">
    <location>
        <begin position="113"/>
        <end position="119"/>
    </location>
    <ligand>
        <name>ATP</name>
        <dbReference type="ChEBI" id="CHEBI:30616"/>
    </ligand>
</feature>
<dbReference type="GO" id="GO:0009252">
    <property type="term" value="P:peptidoglycan biosynthetic process"/>
    <property type="evidence" value="ECO:0007669"/>
    <property type="project" value="UniProtKB-UniRule"/>
</dbReference>
<protein>
    <recommendedName>
        <fullName evidence="10 11">UDP-N-acetylmuramoyl-tripeptide--D-alanyl-D-alanine ligase</fullName>
        <ecNumber evidence="10 11">6.3.2.10</ecNumber>
    </recommendedName>
    <alternativeName>
        <fullName evidence="10">D-alanyl-D-alanine-adding enzyme</fullName>
    </alternativeName>
</protein>
<dbReference type="InterPro" id="IPR004101">
    <property type="entry name" value="Mur_ligase_C"/>
</dbReference>
<evidence type="ECO:0000259" key="12">
    <source>
        <dbReference type="Pfam" id="PF01225"/>
    </source>
</evidence>
<evidence type="ECO:0000256" key="4">
    <source>
        <dbReference type="ARBA" id="ARBA00022741"/>
    </source>
</evidence>
<dbReference type="NCBIfam" id="TIGR01143">
    <property type="entry name" value="murF"/>
    <property type="match status" value="1"/>
</dbReference>
<evidence type="ECO:0000256" key="11">
    <source>
        <dbReference type="RuleBase" id="RU004136"/>
    </source>
</evidence>
<comment type="function">
    <text evidence="10 11">Involved in cell wall formation. Catalyzes the final step in the synthesis of UDP-N-acetylmuramoyl-pentapeptide, the precursor of murein.</text>
</comment>
<keyword evidence="4 10" id="KW-0547">Nucleotide-binding</keyword>
<name>A0A7G6DZJ5_THEFR</name>
<dbReference type="GO" id="GO:0008360">
    <property type="term" value="P:regulation of cell shape"/>
    <property type="evidence" value="ECO:0007669"/>
    <property type="project" value="UniProtKB-KW"/>
</dbReference>
<evidence type="ECO:0000313" key="16">
    <source>
        <dbReference type="Proteomes" id="UP000515847"/>
    </source>
</evidence>
<dbReference type="EMBL" id="CP045798">
    <property type="protein sequence ID" value="QNB45249.1"/>
    <property type="molecule type" value="Genomic_DNA"/>
</dbReference>
<dbReference type="Proteomes" id="UP000515847">
    <property type="component" value="Chromosome"/>
</dbReference>
<keyword evidence="2 10" id="KW-0436">Ligase</keyword>
<proteinExistence type="inferred from homology"/>